<proteinExistence type="predicted"/>
<sequence length="103" mass="11960">MIGSVEQRSSTFRRPAGISARIGHADLGKGLAVQLWRYSIGPKIEVDFRKSTMRTFKNLERPLRVLEDARRSSVMRKPLSITFIVKKNRTGWSMTVRFTFFRK</sequence>
<gene>
    <name evidence="1" type="ORF">DC430_05820</name>
</gene>
<evidence type="ECO:0000313" key="2">
    <source>
        <dbReference type="Proteomes" id="UP000244335"/>
    </source>
</evidence>
<organism evidence="1 2">
    <name type="scientific">Rhizobium rhizogenes</name>
    <name type="common">Agrobacterium rhizogenes</name>
    <dbReference type="NCBI Taxonomy" id="359"/>
    <lineage>
        <taxon>Bacteria</taxon>
        <taxon>Pseudomonadati</taxon>
        <taxon>Pseudomonadota</taxon>
        <taxon>Alphaproteobacteria</taxon>
        <taxon>Hyphomicrobiales</taxon>
        <taxon>Rhizobiaceae</taxon>
        <taxon>Rhizobium/Agrobacterium group</taxon>
        <taxon>Rhizobium</taxon>
    </lineage>
</organism>
<dbReference type="EMBL" id="QDFR01000001">
    <property type="protein sequence ID" value="PVE57237.1"/>
    <property type="molecule type" value="Genomic_DNA"/>
</dbReference>
<name>A0AA92C6X4_RHIRH</name>
<reference evidence="1 2" key="1">
    <citation type="submission" date="2018-04" db="EMBL/GenBank/DDBJ databases">
        <authorList>
            <person name="Hagen T."/>
        </authorList>
    </citation>
    <scope>NUCLEOTIDE SEQUENCE [LARGE SCALE GENOMIC DNA]</scope>
    <source>
        <strain evidence="1 2">TPD7009</strain>
    </source>
</reference>
<protein>
    <submittedName>
        <fullName evidence="1">Uncharacterized protein</fullName>
    </submittedName>
</protein>
<accession>A0AA92C6X4</accession>
<comment type="caution">
    <text evidence="1">The sequence shown here is derived from an EMBL/GenBank/DDBJ whole genome shotgun (WGS) entry which is preliminary data.</text>
</comment>
<evidence type="ECO:0000313" key="1">
    <source>
        <dbReference type="EMBL" id="PVE57237.1"/>
    </source>
</evidence>
<dbReference type="AlphaFoldDB" id="A0AA92C6X4"/>
<dbReference type="Proteomes" id="UP000244335">
    <property type="component" value="Unassembled WGS sequence"/>
</dbReference>